<keyword evidence="12" id="KW-1185">Reference proteome</keyword>
<sequence>MKDLLPDLCDYYAQDIRLLPLTLRDYGCNSPFWGQIVTLRCFEDNSLVRDLLSIDGSGKVLFIDGHGSCRRALFGDQLALLAIKNNWQGIIVHGAIRDVEILAQLPLGIKALAACPIKTDKRQMGENNVVLNIADTPIYPNDYIYADLNGIILASKALDLSVLKTEP</sequence>
<comment type="subunit">
    <text evidence="4 10">Homotrimer.</text>
</comment>
<evidence type="ECO:0000313" key="12">
    <source>
        <dbReference type="Proteomes" id="UP000234420"/>
    </source>
</evidence>
<comment type="cofactor">
    <cofactor evidence="2 10">
        <name>a divalent metal cation</name>
        <dbReference type="ChEBI" id="CHEBI:60240"/>
    </cofactor>
</comment>
<dbReference type="OrthoDB" id="943692at2"/>
<dbReference type="Pfam" id="PF03737">
    <property type="entry name" value="RraA-like"/>
    <property type="match status" value="1"/>
</dbReference>
<organism evidence="11 12">
    <name type="scientific">Photobacterium carnosum</name>
    <dbReference type="NCBI Taxonomy" id="2023717"/>
    <lineage>
        <taxon>Bacteria</taxon>
        <taxon>Pseudomonadati</taxon>
        <taxon>Pseudomonadota</taxon>
        <taxon>Gammaproteobacteria</taxon>
        <taxon>Vibrionales</taxon>
        <taxon>Vibrionaceae</taxon>
        <taxon>Photobacterium</taxon>
    </lineage>
</organism>
<dbReference type="NCBIfam" id="TIGR01935">
    <property type="entry name" value="NOT-MenG"/>
    <property type="match status" value="1"/>
</dbReference>
<proteinExistence type="inferred from homology"/>
<comment type="similarity">
    <text evidence="3 10">Belongs to the class II aldolase/RraA-like family.</text>
</comment>
<dbReference type="CDD" id="cd16841">
    <property type="entry name" value="RraA_family"/>
    <property type="match status" value="1"/>
</dbReference>
<dbReference type="GO" id="GO:0047443">
    <property type="term" value="F:4-hydroxy-4-methyl-2-oxoglutarate aldolase activity"/>
    <property type="evidence" value="ECO:0007669"/>
    <property type="project" value="UniProtKB-EC"/>
</dbReference>
<comment type="function">
    <text evidence="7 10">Catalyzes the aldol cleavage of 4-hydroxy-4-methyl-2-oxoglutarate (HMG) into 2 molecules of pyruvate. Also contains a secondary oxaloacetate (OAA) decarboxylase activity due to the common pyruvate enolate transition state formed following C-C bond cleavage in the retro-aldol and decarboxylation reactions.</text>
</comment>
<comment type="cofactor">
    <cofactor evidence="9">
        <name>Mg(2+)</name>
        <dbReference type="ChEBI" id="CHEBI:18420"/>
    </cofactor>
</comment>
<comment type="catalytic activity">
    <reaction evidence="1 10">
        <text>4-hydroxy-4-methyl-2-oxoglutarate = 2 pyruvate</text>
        <dbReference type="Rhea" id="RHEA:22748"/>
        <dbReference type="ChEBI" id="CHEBI:15361"/>
        <dbReference type="ChEBI" id="CHEBI:58276"/>
        <dbReference type="EC" id="4.1.3.17"/>
    </reaction>
</comment>
<dbReference type="PANTHER" id="PTHR33254">
    <property type="entry name" value="4-HYDROXY-4-METHYL-2-OXOGLUTARATE ALDOLASE 3-RELATED"/>
    <property type="match status" value="1"/>
</dbReference>
<dbReference type="EC" id="4.1.3.17" evidence="10"/>
<dbReference type="NCBIfam" id="NF006875">
    <property type="entry name" value="PRK09372.1"/>
    <property type="match status" value="1"/>
</dbReference>
<dbReference type="GO" id="GO:0008948">
    <property type="term" value="F:oxaloacetate decarboxylase activity"/>
    <property type="evidence" value="ECO:0007669"/>
    <property type="project" value="UniProtKB-EC"/>
</dbReference>
<comment type="caution">
    <text evidence="11">The sequence shown here is derived from an EMBL/GenBank/DDBJ whole genome shotgun (WGS) entry which is preliminary data.</text>
</comment>
<protein>
    <recommendedName>
        <fullName evidence="10">4-hydroxy-4-methyl-2-oxoglutarate aldolase</fullName>
        <shortName evidence="10">HMG aldolase</shortName>
        <ecNumber evidence="10">4.1.1.112</ecNumber>
        <ecNumber evidence="10">4.1.3.17</ecNumber>
    </recommendedName>
    <alternativeName>
        <fullName evidence="10">Oxaloacetate decarboxylase</fullName>
    </alternativeName>
</protein>
<evidence type="ECO:0000256" key="9">
    <source>
        <dbReference type="PIRSR" id="PIRSR605493-1"/>
    </source>
</evidence>
<reference evidence="11 12" key="1">
    <citation type="journal article" date="2018" name="Syst. Appl. Microbiol.">
        <title>Photobacterium carnosum sp. nov., isolated from spoiled modified atmosphere packaged poultry meat.</title>
        <authorList>
            <person name="Hilgarth M."/>
            <person name="Fuertes S."/>
            <person name="Ehrmann M."/>
            <person name="Vogel R.F."/>
        </authorList>
    </citation>
    <scope>NUCLEOTIDE SEQUENCE [LARGE SCALE GENOMIC DNA]</scope>
    <source>
        <strain evidence="11 12">TMW 2.2021</strain>
    </source>
</reference>
<dbReference type="InterPro" id="IPR036704">
    <property type="entry name" value="RraA/RraA-like_sf"/>
</dbReference>
<evidence type="ECO:0000256" key="10">
    <source>
        <dbReference type="RuleBase" id="RU004338"/>
    </source>
</evidence>
<evidence type="ECO:0000256" key="7">
    <source>
        <dbReference type="ARBA" id="ARBA00025046"/>
    </source>
</evidence>
<dbReference type="GO" id="GO:0046872">
    <property type="term" value="F:metal ion binding"/>
    <property type="evidence" value="ECO:0007669"/>
    <property type="project" value="UniProtKB-KW"/>
</dbReference>
<dbReference type="EC" id="4.1.1.112" evidence="10"/>
<comment type="catalytic activity">
    <reaction evidence="8 10">
        <text>oxaloacetate + H(+) = pyruvate + CO2</text>
        <dbReference type="Rhea" id="RHEA:15641"/>
        <dbReference type="ChEBI" id="CHEBI:15361"/>
        <dbReference type="ChEBI" id="CHEBI:15378"/>
        <dbReference type="ChEBI" id="CHEBI:16452"/>
        <dbReference type="ChEBI" id="CHEBI:16526"/>
        <dbReference type="EC" id="4.1.1.112"/>
    </reaction>
</comment>
<dbReference type="InterPro" id="IPR005493">
    <property type="entry name" value="RraA/RraA-like"/>
</dbReference>
<dbReference type="EMBL" id="NPIB01000006">
    <property type="protein sequence ID" value="PLC58540.1"/>
    <property type="molecule type" value="Genomic_DNA"/>
</dbReference>
<evidence type="ECO:0000256" key="6">
    <source>
        <dbReference type="ARBA" id="ARBA00023239"/>
    </source>
</evidence>
<gene>
    <name evidence="11" type="ORF">CIK00_07565</name>
</gene>
<feature type="binding site" evidence="9">
    <location>
        <position position="97"/>
    </location>
    <ligand>
        <name>substrate</name>
    </ligand>
</feature>
<accession>A0A2N4UU46</accession>
<feature type="binding site" evidence="9">
    <location>
        <position position="98"/>
    </location>
    <ligand>
        <name>Mg(2+)</name>
        <dbReference type="ChEBI" id="CHEBI:18420"/>
    </ligand>
</feature>
<name>A0A2N4UU46_9GAMM</name>
<evidence type="ECO:0000256" key="2">
    <source>
        <dbReference type="ARBA" id="ARBA00001968"/>
    </source>
</evidence>
<keyword evidence="6 10" id="KW-0456">Lyase</keyword>
<dbReference type="InterPro" id="IPR010203">
    <property type="entry name" value="RraA"/>
</dbReference>
<dbReference type="AlphaFoldDB" id="A0A2N4UU46"/>
<dbReference type="SUPFAM" id="SSF89562">
    <property type="entry name" value="RraA-like"/>
    <property type="match status" value="1"/>
</dbReference>
<keyword evidence="9" id="KW-0460">Magnesium</keyword>
<evidence type="ECO:0000256" key="1">
    <source>
        <dbReference type="ARBA" id="ARBA00001342"/>
    </source>
</evidence>
<dbReference type="RefSeq" id="WP_101768293.1">
    <property type="nucleotide sequence ID" value="NZ_BPPU01000001.1"/>
</dbReference>
<dbReference type="PANTHER" id="PTHR33254:SF4">
    <property type="entry name" value="4-HYDROXY-4-METHYL-2-OXOGLUTARATE ALDOLASE 3-RELATED"/>
    <property type="match status" value="1"/>
</dbReference>
<dbReference type="Gene3D" id="3.50.30.40">
    <property type="entry name" value="Ribonuclease E inhibitor RraA/RraA-like"/>
    <property type="match status" value="1"/>
</dbReference>
<feature type="binding site" evidence="9">
    <location>
        <begin position="75"/>
        <end position="78"/>
    </location>
    <ligand>
        <name>substrate</name>
    </ligand>
</feature>
<keyword evidence="5 9" id="KW-0479">Metal-binding</keyword>
<dbReference type="NCBIfam" id="NF009134">
    <property type="entry name" value="PRK12487.1"/>
    <property type="match status" value="1"/>
</dbReference>
<evidence type="ECO:0000256" key="5">
    <source>
        <dbReference type="ARBA" id="ARBA00022723"/>
    </source>
</evidence>
<evidence type="ECO:0000256" key="8">
    <source>
        <dbReference type="ARBA" id="ARBA00047973"/>
    </source>
</evidence>
<evidence type="ECO:0000256" key="4">
    <source>
        <dbReference type="ARBA" id="ARBA00011233"/>
    </source>
</evidence>
<dbReference type="GO" id="GO:0008428">
    <property type="term" value="F:ribonuclease inhibitor activity"/>
    <property type="evidence" value="ECO:0007669"/>
    <property type="project" value="InterPro"/>
</dbReference>
<evidence type="ECO:0000313" key="11">
    <source>
        <dbReference type="EMBL" id="PLC58540.1"/>
    </source>
</evidence>
<dbReference type="GeneID" id="69964854"/>
<evidence type="ECO:0000256" key="3">
    <source>
        <dbReference type="ARBA" id="ARBA00008621"/>
    </source>
</evidence>
<dbReference type="Proteomes" id="UP000234420">
    <property type="component" value="Unassembled WGS sequence"/>
</dbReference>
<dbReference type="GO" id="GO:0051252">
    <property type="term" value="P:regulation of RNA metabolic process"/>
    <property type="evidence" value="ECO:0007669"/>
    <property type="project" value="InterPro"/>
</dbReference>